<feature type="compositionally biased region" description="Low complexity" evidence="1">
    <location>
        <begin position="342"/>
        <end position="370"/>
    </location>
</feature>
<feature type="compositionally biased region" description="Polar residues" evidence="1">
    <location>
        <begin position="621"/>
        <end position="641"/>
    </location>
</feature>
<dbReference type="InterPro" id="IPR003870">
    <property type="entry name" value="DUF222"/>
</dbReference>
<accession>A0A1H1AX63</accession>
<feature type="region of interest" description="Disordered" evidence="1">
    <location>
        <begin position="141"/>
        <end position="170"/>
    </location>
</feature>
<feature type="domain" description="DUF222" evidence="2">
    <location>
        <begin position="160"/>
        <end position="356"/>
    </location>
</feature>
<dbReference type="EMBL" id="FNKH01000002">
    <property type="protein sequence ID" value="SDQ43746.1"/>
    <property type="molecule type" value="Genomic_DNA"/>
</dbReference>
<feature type="domain" description="DUF222" evidence="2">
    <location>
        <begin position="386"/>
        <end position="487"/>
    </location>
</feature>
<evidence type="ECO:0000313" key="3">
    <source>
        <dbReference type="EMBL" id="SDQ43746.1"/>
    </source>
</evidence>
<evidence type="ECO:0000259" key="2">
    <source>
        <dbReference type="Pfam" id="PF02720"/>
    </source>
</evidence>
<feature type="region of interest" description="Disordered" evidence="1">
    <location>
        <begin position="569"/>
        <end position="683"/>
    </location>
</feature>
<feature type="region of interest" description="Disordered" evidence="1">
    <location>
        <begin position="336"/>
        <end position="384"/>
    </location>
</feature>
<dbReference type="Proteomes" id="UP000181917">
    <property type="component" value="Unassembled WGS sequence"/>
</dbReference>
<organism evidence="3 4">
    <name type="scientific">Crystallibacter crystallopoietes</name>
    <dbReference type="NCBI Taxonomy" id="37928"/>
    <lineage>
        <taxon>Bacteria</taxon>
        <taxon>Bacillati</taxon>
        <taxon>Actinomycetota</taxon>
        <taxon>Actinomycetes</taxon>
        <taxon>Micrococcales</taxon>
        <taxon>Micrococcaceae</taxon>
        <taxon>Crystallibacter</taxon>
    </lineage>
</organism>
<proteinExistence type="predicted"/>
<sequence>MGRGSQGNRFARAPLQHPSDANFHSLSERTTPHNSLSAPPKPRVHPALVLHIGAFSVLLEDVFYSVGCMAIAPVEAHQEPVGFLASVQAALQDFSASFQQEWLLQSPKDLAATVAGIEEISKTVEQLQVIGAHAVDQQNIAQTGETDQRIPWADPVQGTGQDGKPKKPEYKDAAEYLRQKLKISRGEAKRRLRVGSSTMPSTLMTGEQAPPKLERLGEALTSSKISGQAATLIRDALERVRPTAPPAGLAAMEKQLTQQATESDIDGLREIIKRWEAILDPDGLEPTDEQLRAKQGVFYRGKRQGLHRLDIAATPEQYEYLVTVMNAATNPRVKTTFASEDGTPADPATAGRTPADPATAGGTPADTADTGGAGPEPEWQGPTRPQKLLQGLVGACQIALSTDKLPSSGGHRPQIMISLDYQDLVDQLGASADAVFGGLISPKTVRKIACDADLIPLVLGGKGEILDIGRAQRLFTPAQRRALVARDKGCTFPDCTMPAPWTEAHHIEFWEKHDGPTSVHNGCLLCSYHHHLLHDENWKIDIRDGIPWFIPPRYIDPDQKPRRNRYRLAGISLPDATPRFAADGQGPDLESPPPPAEPSLTPGSGPPGQQVETLLPLITADSATTPDHSTAQYVPTPSESAQIPFVSEAAKKAVPADKPLQGGPEDWNRPFDDWPLQPNEPPW</sequence>
<gene>
    <name evidence="3" type="ORF">SAMN04489742_1111</name>
</gene>
<keyword evidence="4" id="KW-1185">Reference proteome</keyword>
<dbReference type="AlphaFoldDB" id="A0A1H1AX63"/>
<protein>
    <recommendedName>
        <fullName evidence="2">DUF222 domain-containing protein</fullName>
    </recommendedName>
</protein>
<evidence type="ECO:0000256" key="1">
    <source>
        <dbReference type="SAM" id="MobiDB-lite"/>
    </source>
</evidence>
<reference evidence="3 4" key="1">
    <citation type="submission" date="2016-10" db="EMBL/GenBank/DDBJ databases">
        <authorList>
            <person name="de Groot N.N."/>
        </authorList>
    </citation>
    <scope>NUCLEOTIDE SEQUENCE [LARGE SCALE GENOMIC DNA]</scope>
    <source>
        <strain evidence="3 4">DSM 20117</strain>
    </source>
</reference>
<dbReference type="STRING" id="37928.SAMN04489742_1111"/>
<name>A0A1H1AX63_9MICC</name>
<feature type="region of interest" description="Disordered" evidence="1">
    <location>
        <begin position="1"/>
        <end position="41"/>
    </location>
</feature>
<evidence type="ECO:0000313" key="4">
    <source>
        <dbReference type="Proteomes" id="UP000181917"/>
    </source>
</evidence>
<dbReference type="Pfam" id="PF02720">
    <property type="entry name" value="DUF222"/>
    <property type="match status" value="2"/>
</dbReference>